<feature type="compositionally biased region" description="Basic and acidic residues" evidence="1">
    <location>
        <begin position="159"/>
        <end position="200"/>
    </location>
</feature>
<feature type="compositionally biased region" description="Polar residues" evidence="1">
    <location>
        <begin position="105"/>
        <end position="114"/>
    </location>
</feature>
<dbReference type="Proteomes" id="UP000593565">
    <property type="component" value="Unassembled WGS sequence"/>
</dbReference>
<dbReference type="SMART" id="SM00228">
    <property type="entry name" value="PDZ"/>
    <property type="match status" value="5"/>
</dbReference>
<evidence type="ECO:0000313" key="4">
    <source>
        <dbReference type="Proteomes" id="UP000593565"/>
    </source>
</evidence>
<name>A0A7J5ZM50_AMEME</name>
<dbReference type="PANTHER" id="PTHR19964">
    <property type="entry name" value="MULTIPLE PDZ DOMAIN PROTEIN"/>
    <property type="match status" value="1"/>
</dbReference>
<dbReference type="Pfam" id="PF00595">
    <property type="entry name" value="PDZ"/>
    <property type="match status" value="5"/>
</dbReference>
<dbReference type="InterPro" id="IPR051342">
    <property type="entry name" value="PDZ_scaffold"/>
</dbReference>
<feature type="domain" description="PDZ" evidence="2">
    <location>
        <begin position="204"/>
        <end position="296"/>
    </location>
</feature>
<feature type="domain" description="PDZ" evidence="2">
    <location>
        <begin position="685"/>
        <end position="767"/>
    </location>
</feature>
<dbReference type="PANTHER" id="PTHR19964:SF10">
    <property type="entry name" value="MULTIPLE PDZ DOMAIN PROTEIN"/>
    <property type="match status" value="1"/>
</dbReference>
<dbReference type="FunFam" id="2.30.42.10:FF:000038">
    <property type="entry name" value="Multiple PDZ domain protein isoform X1"/>
    <property type="match status" value="1"/>
</dbReference>
<feature type="region of interest" description="Disordered" evidence="1">
    <location>
        <begin position="100"/>
        <end position="207"/>
    </location>
</feature>
<dbReference type="AlphaFoldDB" id="A0A7J5ZM50"/>
<reference evidence="3 4" key="1">
    <citation type="submission" date="2020-02" db="EMBL/GenBank/DDBJ databases">
        <title>A chromosome-scale genome assembly of the black bullhead catfish (Ameiurus melas).</title>
        <authorList>
            <person name="Wen M."/>
            <person name="Zham M."/>
            <person name="Cabau C."/>
            <person name="Klopp C."/>
            <person name="Donnadieu C."/>
            <person name="Roques C."/>
            <person name="Bouchez O."/>
            <person name="Lampietro C."/>
            <person name="Jouanno E."/>
            <person name="Herpin A."/>
            <person name="Louis A."/>
            <person name="Berthelot C."/>
            <person name="Parey E."/>
            <person name="Roest-Crollius H."/>
            <person name="Braasch I."/>
            <person name="Postlethwait J."/>
            <person name="Robinson-Rechavi M."/>
            <person name="Echchiki A."/>
            <person name="Begum T."/>
            <person name="Montfort J."/>
            <person name="Schartl M."/>
            <person name="Bobe J."/>
            <person name="Guiguen Y."/>
        </authorList>
    </citation>
    <scope>NUCLEOTIDE SEQUENCE [LARGE SCALE GENOMIC DNA]</scope>
    <source>
        <strain evidence="3">M_S1</strain>
        <tissue evidence="3">Blood</tissue>
    </source>
</reference>
<protein>
    <recommendedName>
        <fullName evidence="2">PDZ domain-containing protein</fullName>
    </recommendedName>
</protein>
<keyword evidence="4" id="KW-1185">Reference proteome</keyword>
<feature type="domain" description="PDZ" evidence="2">
    <location>
        <begin position="1"/>
        <end position="57"/>
    </location>
</feature>
<dbReference type="EMBL" id="JAAGNN010000027">
    <property type="protein sequence ID" value="KAF4071566.1"/>
    <property type="molecule type" value="Genomic_DNA"/>
</dbReference>
<sequence>MTVSALRDGTCIFIRSVVNGGAVSKDGRLKVGDGILAFNGEPTTNLSNTQARAMLRRHSLIGPELSVTYVPAAFLDMHRTIQSKQDVKASQATGIQSKQELKLDQATTAQSNGHKTPDTAFTKWRRISEQTQVEGGRVSEKSFGETEKKQAAHTTPLSYRHDGERKDEQEKEARDALQAKGWRREEADDKKQRRDQDSRSRPRRVTLIRTNGESLGIGVIGGRGMGRRLRNGEMRRGIFIKHVSENSPAARNNTLTPGDQILQVGGVDVSDFTHEEAVEAIRQAGDKVELLVQSTQVFTSNEDQSSQQNHLLCEDAYGLCLSPSTPCSPIPYKKYGGLPGELKLVELDCSTHSSGLGVCVSGRRDGRTTVYVSEIQPDGAAAADGQINVGDELLEINGQVLYGRSYQNAAAVINSASSKVKIVLIRNKAPLKHTATGSIMEEENSTITSPLDVEISTNKEHKQNASVIQEERMRLDHQKPCPSKSHSNIPPVSLIASSNHKTLHDPAPSFSHITATTSHHVPPTTHNTAASHTHSIHHKQSYCSSMINPSASGVQSSPYCSACSVRSDPLTCPIIPGCINIIDLCKGHSCLGLTIVGGCNTLLGVILIHEVNEGGAAHRDGRLMAGDHILEVNGIDLRMASHEEALSVLRLSPQHVRLCVYRHTSTHTFDNQATHTHEDMWDLFTVDLQFQPGQDLGLSIVDKRNDTGIFVSEIRQGGVVETDGRLSLGDQILSVNGEDIRAVTQDYARTLLQNCSGSMVLEIARFRATPHYSYECQNNLPGW</sequence>
<dbReference type="SUPFAM" id="SSF50156">
    <property type="entry name" value="PDZ domain-like"/>
    <property type="match status" value="5"/>
</dbReference>
<dbReference type="InterPro" id="IPR036034">
    <property type="entry name" value="PDZ_sf"/>
</dbReference>
<evidence type="ECO:0000256" key="1">
    <source>
        <dbReference type="SAM" id="MobiDB-lite"/>
    </source>
</evidence>
<dbReference type="InterPro" id="IPR001478">
    <property type="entry name" value="PDZ"/>
</dbReference>
<feature type="domain" description="PDZ" evidence="2">
    <location>
        <begin position="344"/>
        <end position="428"/>
    </location>
</feature>
<accession>A0A7J5ZM50</accession>
<proteinExistence type="predicted"/>
<evidence type="ECO:0000259" key="2">
    <source>
        <dbReference type="PROSITE" id="PS50106"/>
    </source>
</evidence>
<dbReference type="CDD" id="cd06673">
    <property type="entry name" value="PDZ10_MUPP1-PDZ8_PATJ-like"/>
    <property type="match status" value="1"/>
</dbReference>
<feature type="compositionally biased region" description="Basic and acidic residues" evidence="1">
    <location>
        <begin position="137"/>
        <end position="150"/>
    </location>
</feature>
<organism evidence="3 4">
    <name type="scientific">Ameiurus melas</name>
    <name type="common">Black bullhead</name>
    <name type="synonym">Silurus melas</name>
    <dbReference type="NCBI Taxonomy" id="219545"/>
    <lineage>
        <taxon>Eukaryota</taxon>
        <taxon>Metazoa</taxon>
        <taxon>Chordata</taxon>
        <taxon>Craniata</taxon>
        <taxon>Vertebrata</taxon>
        <taxon>Euteleostomi</taxon>
        <taxon>Actinopterygii</taxon>
        <taxon>Neopterygii</taxon>
        <taxon>Teleostei</taxon>
        <taxon>Ostariophysi</taxon>
        <taxon>Siluriformes</taxon>
        <taxon>Ictaluridae</taxon>
        <taxon>Ameiurus</taxon>
    </lineage>
</organism>
<comment type="caution">
    <text evidence="3">The sequence shown here is derived from an EMBL/GenBank/DDBJ whole genome shotgun (WGS) entry which is preliminary data.</text>
</comment>
<dbReference type="CDD" id="cd06674">
    <property type="entry name" value="PDZ11_MUPP1-PDZ9_PATJ-like"/>
    <property type="match status" value="1"/>
</dbReference>
<dbReference type="PROSITE" id="PS50106">
    <property type="entry name" value="PDZ"/>
    <property type="match status" value="5"/>
</dbReference>
<gene>
    <name evidence="3" type="ORF">AMELA_G00274910</name>
</gene>
<feature type="domain" description="PDZ" evidence="2">
    <location>
        <begin position="578"/>
        <end position="664"/>
    </location>
</feature>
<evidence type="ECO:0000313" key="3">
    <source>
        <dbReference type="EMBL" id="KAF4071566.1"/>
    </source>
</evidence>
<dbReference type="Gene3D" id="2.30.42.10">
    <property type="match status" value="5"/>
</dbReference>